<keyword evidence="1" id="KW-0175">Coiled coil</keyword>
<evidence type="ECO:0000256" key="2">
    <source>
        <dbReference type="SAM" id="Phobius"/>
    </source>
</evidence>
<keyword evidence="4" id="KW-1185">Reference proteome</keyword>
<keyword evidence="2" id="KW-0472">Membrane</keyword>
<proteinExistence type="predicted"/>
<feature type="transmembrane region" description="Helical" evidence="2">
    <location>
        <begin position="24"/>
        <end position="40"/>
    </location>
</feature>
<comment type="caution">
    <text evidence="3">The sequence shown here is derived from an EMBL/GenBank/DDBJ whole genome shotgun (WGS) entry which is preliminary data.</text>
</comment>
<feature type="coiled-coil region" evidence="1">
    <location>
        <begin position="49"/>
        <end position="95"/>
    </location>
</feature>
<organism evidence="3 4">
    <name type="scientific">Clostridium aestuarii</name>
    <dbReference type="NCBI Taxonomy" id="338193"/>
    <lineage>
        <taxon>Bacteria</taxon>
        <taxon>Bacillati</taxon>
        <taxon>Bacillota</taxon>
        <taxon>Clostridia</taxon>
        <taxon>Eubacteriales</taxon>
        <taxon>Clostridiaceae</taxon>
        <taxon>Clostridium</taxon>
    </lineage>
</organism>
<dbReference type="EMBL" id="JAPQER010000003">
    <property type="protein sequence ID" value="MCY6484439.1"/>
    <property type="molecule type" value="Genomic_DNA"/>
</dbReference>
<sequence length="278" mass="32411">MSKPSIFSKGYDEKMRKRKKRRRILIVAVIIIGVTYVLLFNKNIGKNIAQGFKSEIEKISEKIIKLKNNEAPNSENEEKNINEEKESKLDNVKKEEVKGEIKEKVKQETMSIKLSNGEEINLIFIMNNGKKNYEDVNPKNIQYSISPSKNKVVLIEKNTQNMILIDEKGSKTDITKKQYISSKGTVFPKGDRLKINPNYIWNSYPKFLDDDNIIYFSQLPWFNKKEERFIWKYTISANKHEQYLESSSKEIFGKQIEYGNITKDGLEVIVDGQIKIIK</sequence>
<evidence type="ECO:0000313" key="4">
    <source>
        <dbReference type="Proteomes" id="UP001078443"/>
    </source>
</evidence>
<evidence type="ECO:0000313" key="3">
    <source>
        <dbReference type="EMBL" id="MCY6484439.1"/>
    </source>
</evidence>
<gene>
    <name evidence="3" type="ORF">OW763_08820</name>
</gene>
<protein>
    <recommendedName>
        <fullName evidence="5">tRNA (Guanine-N1)-methyltransferase</fullName>
    </recommendedName>
</protein>
<keyword evidence="2" id="KW-1133">Transmembrane helix</keyword>
<name>A0ABT4CZM4_9CLOT</name>
<keyword evidence="2" id="KW-0812">Transmembrane</keyword>
<dbReference type="Proteomes" id="UP001078443">
    <property type="component" value="Unassembled WGS sequence"/>
</dbReference>
<reference evidence="3" key="1">
    <citation type="submission" date="2022-12" db="EMBL/GenBank/DDBJ databases">
        <authorList>
            <person name="Wang J."/>
        </authorList>
    </citation>
    <scope>NUCLEOTIDE SEQUENCE</scope>
    <source>
        <strain evidence="3">HY-45-18</strain>
    </source>
</reference>
<evidence type="ECO:0008006" key="5">
    <source>
        <dbReference type="Google" id="ProtNLM"/>
    </source>
</evidence>
<evidence type="ECO:0000256" key="1">
    <source>
        <dbReference type="SAM" id="Coils"/>
    </source>
</evidence>
<dbReference type="RefSeq" id="WP_268040740.1">
    <property type="nucleotide sequence ID" value="NZ_JAPQER010000003.1"/>
</dbReference>
<accession>A0ABT4CZM4</accession>